<comment type="caution">
    <text evidence="3">The sequence shown here is derived from an EMBL/GenBank/DDBJ whole genome shotgun (WGS) entry which is preliminary data.</text>
</comment>
<feature type="compositionally biased region" description="Basic and acidic residues" evidence="1">
    <location>
        <begin position="21"/>
        <end position="31"/>
    </location>
</feature>
<dbReference type="PANTHER" id="PTHR13151:SF2">
    <property type="entry name" value="COREPRESSOR INTERACTING WITH RBPJ 1"/>
    <property type="match status" value="1"/>
</dbReference>
<dbReference type="GO" id="GO:0003714">
    <property type="term" value="F:transcription corepressor activity"/>
    <property type="evidence" value="ECO:0007669"/>
    <property type="project" value="InterPro"/>
</dbReference>
<evidence type="ECO:0000313" key="4">
    <source>
        <dbReference type="Proteomes" id="UP001438707"/>
    </source>
</evidence>
<proteinExistence type="predicted"/>
<protein>
    <recommendedName>
        <fullName evidence="2">CBF1-interacting co-repressor CIR N-terminal domain-containing protein</fullName>
    </recommendedName>
</protein>
<gene>
    <name evidence="3" type="ORF">WJX74_010259</name>
</gene>
<dbReference type="EMBL" id="JALJOS010000002">
    <property type="protein sequence ID" value="KAK9843316.1"/>
    <property type="molecule type" value="Genomic_DNA"/>
</dbReference>
<organism evidence="3 4">
    <name type="scientific">Apatococcus lobatus</name>
    <dbReference type="NCBI Taxonomy" id="904363"/>
    <lineage>
        <taxon>Eukaryota</taxon>
        <taxon>Viridiplantae</taxon>
        <taxon>Chlorophyta</taxon>
        <taxon>core chlorophytes</taxon>
        <taxon>Trebouxiophyceae</taxon>
        <taxon>Chlorellales</taxon>
        <taxon>Chlorellaceae</taxon>
        <taxon>Apatococcus</taxon>
    </lineage>
</organism>
<reference evidence="3 4" key="1">
    <citation type="journal article" date="2024" name="Nat. Commun.">
        <title>Phylogenomics reveals the evolutionary origins of lichenization in chlorophyte algae.</title>
        <authorList>
            <person name="Puginier C."/>
            <person name="Libourel C."/>
            <person name="Otte J."/>
            <person name="Skaloud P."/>
            <person name="Haon M."/>
            <person name="Grisel S."/>
            <person name="Petersen M."/>
            <person name="Berrin J.G."/>
            <person name="Delaux P.M."/>
            <person name="Dal Grande F."/>
            <person name="Keller J."/>
        </authorList>
    </citation>
    <scope>NUCLEOTIDE SEQUENCE [LARGE SCALE GENOMIC DNA]</scope>
    <source>
        <strain evidence="3 4">SAG 2145</strain>
    </source>
</reference>
<dbReference type="InterPro" id="IPR019339">
    <property type="entry name" value="CIR_N_dom"/>
</dbReference>
<dbReference type="GO" id="GO:0005634">
    <property type="term" value="C:nucleus"/>
    <property type="evidence" value="ECO:0007669"/>
    <property type="project" value="TreeGrafter"/>
</dbReference>
<name>A0AAW1SB58_9CHLO</name>
<dbReference type="SMART" id="SM01083">
    <property type="entry name" value="Cir_N"/>
    <property type="match status" value="1"/>
</dbReference>
<dbReference type="PANTHER" id="PTHR13151">
    <property type="entry name" value="CBF1 INTERACTING COREPRESSOR CIR"/>
    <property type="match status" value="1"/>
</dbReference>
<feature type="region of interest" description="Disordered" evidence="1">
    <location>
        <begin position="119"/>
        <end position="290"/>
    </location>
</feature>
<evidence type="ECO:0000256" key="1">
    <source>
        <dbReference type="SAM" id="MobiDB-lite"/>
    </source>
</evidence>
<keyword evidence="4" id="KW-1185">Reference proteome</keyword>
<dbReference type="InterPro" id="IPR040014">
    <property type="entry name" value="CIR1"/>
</dbReference>
<dbReference type="AlphaFoldDB" id="A0AAW1SB58"/>
<accession>A0AAW1SB58</accession>
<feature type="domain" description="CBF1-interacting co-repressor CIR N-terminal" evidence="2">
    <location>
        <begin position="47"/>
        <end position="83"/>
    </location>
</feature>
<sequence>MALPPTRHDAPARGVMAGIRADAKKAKEPSDKNPGVAWSHNFLNQKPWHPSNFRNQARVFEAEQKTAQAAKSNAIAKAEFEAEQEKLKQLSYLSAAEQKKFADRQSIAFMYMKPPGYDAAQKRTEQAQAKPQEQGAGALAGDQSSNQVGKAEHPAGGRGGSSGRHVANVLEAMAALQQQDRFEIKHVSGLGNRSPPRGGGEGGAANQQILVSSSDDGSEGGRDDPGSPHTKRQRLDQAEAFLKAAGISVPDVLAQSGKSAHKEKRKHKHKKEKDKTHKKIAFIPDPSGRG</sequence>
<feature type="compositionally biased region" description="Basic and acidic residues" evidence="1">
    <location>
        <begin position="1"/>
        <end position="11"/>
    </location>
</feature>
<evidence type="ECO:0000259" key="2">
    <source>
        <dbReference type="SMART" id="SM01083"/>
    </source>
</evidence>
<feature type="compositionally biased region" description="Basic residues" evidence="1">
    <location>
        <begin position="259"/>
        <end position="280"/>
    </location>
</feature>
<evidence type="ECO:0000313" key="3">
    <source>
        <dbReference type="EMBL" id="KAK9843316.1"/>
    </source>
</evidence>
<dbReference type="Pfam" id="PF10197">
    <property type="entry name" value="Cir_N"/>
    <property type="match status" value="1"/>
</dbReference>
<feature type="region of interest" description="Disordered" evidence="1">
    <location>
        <begin position="1"/>
        <end position="37"/>
    </location>
</feature>
<dbReference type="Proteomes" id="UP001438707">
    <property type="component" value="Unassembled WGS sequence"/>
</dbReference>